<protein>
    <submittedName>
        <fullName evidence="1">Uncharacterized protein</fullName>
    </submittedName>
</protein>
<organism evidence="1 2">
    <name type="scientific">Aporhodopirellula aestuarii</name>
    <dbReference type="NCBI Taxonomy" id="2950107"/>
    <lineage>
        <taxon>Bacteria</taxon>
        <taxon>Pseudomonadati</taxon>
        <taxon>Planctomycetota</taxon>
        <taxon>Planctomycetia</taxon>
        <taxon>Pirellulales</taxon>
        <taxon>Pirellulaceae</taxon>
        <taxon>Aporhodopirellula</taxon>
    </lineage>
</organism>
<dbReference type="Proteomes" id="UP001202961">
    <property type="component" value="Unassembled WGS sequence"/>
</dbReference>
<evidence type="ECO:0000313" key="2">
    <source>
        <dbReference type="Proteomes" id="UP001202961"/>
    </source>
</evidence>
<reference evidence="1 2" key="1">
    <citation type="journal article" date="2022" name="Syst. Appl. Microbiol.">
        <title>Rhodopirellula aestuarii sp. nov., a novel member of the genus Rhodopirellula isolated from brackish sediments collected in the Tagus River estuary, Portugal.</title>
        <authorList>
            <person name="Vitorino I.R."/>
            <person name="Klimek D."/>
            <person name="Calusinska M."/>
            <person name="Lobo-da-Cunha A."/>
            <person name="Vasconcelos V."/>
            <person name="Lage O.M."/>
        </authorList>
    </citation>
    <scope>NUCLEOTIDE SEQUENCE [LARGE SCALE GENOMIC DNA]</scope>
    <source>
        <strain evidence="1 2">ICT_H3.1</strain>
    </source>
</reference>
<dbReference type="RefSeq" id="WP_250929534.1">
    <property type="nucleotide sequence ID" value="NZ_JAMQBK010000039.1"/>
</dbReference>
<sequence length="287" mass="32481">MAATPAEPLQFSFPICRQDKMSAEDTRKYVRFAMGPVWRWQRARSVVTHGVVAANVDYGSEFWQVVDYRRGAPFDARTHYRGDHLLDIAAAETIFHDPATRLNVEARLLARLPPDVVAVRSGLATQTVRDYCDVYFDVLDSLDAKAWLACHVFDRDGKPVSDLHNIVCRESYRCGPAVCERWLAGIPHLHEDCDLATSRGREIKRLQLLLMRHQLPETDANRLCEVALRIGDLSSRQPSHFDNLSHVLGKRTAQVLGRFLGTEEYALPVVRSEDNSHILIGGRRHSA</sequence>
<keyword evidence="2" id="KW-1185">Reference proteome</keyword>
<gene>
    <name evidence="1" type="ORF">NB063_14935</name>
</gene>
<proteinExistence type="predicted"/>
<evidence type="ECO:0000313" key="1">
    <source>
        <dbReference type="EMBL" id="MCM2371902.1"/>
    </source>
</evidence>
<name>A0ABT0U4P0_9BACT</name>
<accession>A0ABT0U4P0</accession>
<comment type="caution">
    <text evidence="1">The sequence shown here is derived from an EMBL/GenBank/DDBJ whole genome shotgun (WGS) entry which is preliminary data.</text>
</comment>
<dbReference type="EMBL" id="JAMQBK010000039">
    <property type="protein sequence ID" value="MCM2371902.1"/>
    <property type="molecule type" value="Genomic_DNA"/>
</dbReference>